<evidence type="ECO:0000313" key="7">
    <source>
        <dbReference type="EMBL" id="PSK54748.1"/>
    </source>
</evidence>
<proteinExistence type="predicted"/>
<feature type="region of interest" description="Disordered" evidence="6">
    <location>
        <begin position="199"/>
        <end position="270"/>
    </location>
</feature>
<evidence type="ECO:0000256" key="2">
    <source>
        <dbReference type="ARBA" id="ARBA00022491"/>
    </source>
</evidence>
<feature type="compositionally biased region" description="Pro residues" evidence="6">
    <location>
        <begin position="1"/>
        <end position="17"/>
    </location>
</feature>
<dbReference type="Pfam" id="PF08598">
    <property type="entry name" value="Sds3"/>
    <property type="match status" value="1"/>
</dbReference>
<keyword evidence="2" id="KW-0678">Repressor</keyword>
<dbReference type="PANTHER" id="PTHR21964">
    <property type="entry name" value="BREAST CANCER METASTASIS-SUPPRESSOR 1"/>
    <property type="match status" value="1"/>
</dbReference>
<name>A0A2P8A2R7_9PEZI</name>
<feature type="compositionally biased region" description="Basic residues" evidence="6">
    <location>
        <begin position="214"/>
        <end position="223"/>
    </location>
</feature>
<organism evidence="7 8">
    <name type="scientific">Elsinoe australis</name>
    <dbReference type="NCBI Taxonomy" id="40998"/>
    <lineage>
        <taxon>Eukaryota</taxon>
        <taxon>Fungi</taxon>
        <taxon>Dikarya</taxon>
        <taxon>Ascomycota</taxon>
        <taxon>Pezizomycotina</taxon>
        <taxon>Dothideomycetes</taxon>
        <taxon>Dothideomycetidae</taxon>
        <taxon>Myriangiales</taxon>
        <taxon>Elsinoaceae</taxon>
        <taxon>Elsinoe</taxon>
    </lineage>
</organism>
<dbReference type="SMART" id="SM01401">
    <property type="entry name" value="Sds3"/>
    <property type="match status" value="1"/>
</dbReference>
<dbReference type="Proteomes" id="UP000243723">
    <property type="component" value="Unassembled WGS sequence"/>
</dbReference>
<dbReference type="GO" id="GO:0010468">
    <property type="term" value="P:regulation of gene expression"/>
    <property type="evidence" value="ECO:0007669"/>
    <property type="project" value="UniProtKB-ARBA"/>
</dbReference>
<reference evidence="7 8" key="1">
    <citation type="submission" date="2017-05" db="EMBL/GenBank/DDBJ databases">
        <title>Draft genome sequence of Elsinoe australis.</title>
        <authorList>
            <person name="Cheng Q."/>
        </authorList>
    </citation>
    <scope>NUCLEOTIDE SEQUENCE [LARGE SCALE GENOMIC DNA]</scope>
    <source>
        <strain evidence="7 8">NL1</strain>
    </source>
</reference>
<dbReference type="EMBL" id="NHZQ01000072">
    <property type="protein sequence ID" value="PSK54748.1"/>
    <property type="molecule type" value="Genomic_DNA"/>
</dbReference>
<evidence type="ECO:0000256" key="5">
    <source>
        <dbReference type="ARBA" id="ARBA00023242"/>
    </source>
</evidence>
<evidence type="ECO:0000313" key="8">
    <source>
        <dbReference type="Proteomes" id="UP000243723"/>
    </source>
</evidence>
<dbReference type="AlphaFoldDB" id="A0A2P8A2R7"/>
<feature type="region of interest" description="Disordered" evidence="6">
    <location>
        <begin position="311"/>
        <end position="335"/>
    </location>
</feature>
<dbReference type="STRING" id="40998.A0A2P8A2R7"/>
<evidence type="ECO:0000256" key="1">
    <source>
        <dbReference type="ARBA" id="ARBA00004123"/>
    </source>
</evidence>
<keyword evidence="3" id="KW-0805">Transcription regulation</keyword>
<evidence type="ECO:0000256" key="4">
    <source>
        <dbReference type="ARBA" id="ARBA00023163"/>
    </source>
</evidence>
<keyword evidence="8" id="KW-1185">Reference proteome</keyword>
<comment type="caution">
    <text evidence="7">The sequence shown here is derived from an EMBL/GenBank/DDBJ whole genome shotgun (WGS) entry which is preliminary data.</text>
</comment>
<evidence type="ECO:0000256" key="3">
    <source>
        <dbReference type="ARBA" id="ARBA00023015"/>
    </source>
</evidence>
<keyword evidence="4" id="KW-0804">Transcription</keyword>
<protein>
    <submittedName>
        <fullName evidence="7">Uncharacterized protein</fullName>
    </submittedName>
</protein>
<dbReference type="OrthoDB" id="70376at2759"/>
<keyword evidence="5" id="KW-0539">Nucleus</keyword>
<sequence length="578" mass="62653">MARPLPPLGKSPSPPPTSMSKRQKRRKNIVEKLEDMIQTFSKDQTQHYRAQLQAIQVDMTLILRADPYENAPLEDSPQHIEELVEALTGGNIPGGKAAKEDFLALAGRRYFEYCQEINKAQEKRDADLTLLKNRYDTASAELDRTNSYKIQVAQREHSELASTIRQRLINTVTKKRDRLMREKEQLDIADSNSLLLHPSHYTMNAPASPGGIHSNRKTRHTRHRLGDEEQERGRKRKLPGDDDGNDSPIPGFRPSTQDGSGAYSPYQEHRAKTLRIQQEAPAYSIESIFTEKELAHATSAAQFATHHFFNQQQQSNQEQNPASAQTNNTTTGAVDGSTEAVDIAMAETNERAASPPPSQPEATGMERQVSNYATRGATRANPLSFLSDAAAAISTSEPVVNPFLPVMIPITKTDKGAPTPPGASSRDITMDLAIITGRDTESAPSGYVARPATEDGVTEEKGMNIGEVRNLFLEQACREPMASQPFRIPLTDIGPAMIKEGVNRPAAIGFADPASIPNGIRDGTAGPAAAAAAGYSAFASTFGAGGIPMSRATSLGGSEMGASEVGGVGMRRTRSRAV</sequence>
<gene>
    <name evidence="7" type="ORF">B9Z65_3837</name>
</gene>
<feature type="region of interest" description="Disordered" evidence="6">
    <location>
        <begin position="555"/>
        <end position="578"/>
    </location>
</feature>
<dbReference type="InterPro" id="IPR013907">
    <property type="entry name" value="Sds3"/>
</dbReference>
<feature type="compositionally biased region" description="Low complexity" evidence="6">
    <location>
        <begin position="311"/>
        <end position="325"/>
    </location>
</feature>
<evidence type="ECO:0000256" key="6">
    <source>
        <dbReference type="SAM" id="MobiDB-lite"/>
    </source>
</evidence>
<feature type="region of interest" description="Disordered" evidence="6">
    <location>
        <begin position="1"/>
        <end position="26"/>
    </location>
</feature>
<accession>A0A2P8A2R7</accession>
<dbReference type="GO" id="GO:0005654">
    <property type="term" value="C:nucleoplasm"/>
    <property type="evidence" value="ECO:0007669"/>
    <property type="project" value="UniProtKB-ARBA"/>
</dbReference>
<comment type="subcellular location">
    <subcellularLocation>
        <location evidence="1">Nucleus</location>
    </subcellularLocation>
</comment>